<dbReference type="GO" id="GO:0004177">
    <property type="term" value="F:aminopeptidase activity"/>
    <property type="evidence" value="ECO:0007669"/>
    <property type="project" value="UniProtKB-EC"/>
</dbReference>
<dbReference type="PANTHER" id="PTHR43722:SF1">
    <property type="entry name" value="PROLINE IMINOPEPTIDASE"/>
    <property type="match status" value="1"/>
</dbReference>
<organism evidence="4 5">
    <name type="scientific">Streptomyces tateyamensis</name>
    <dbReference type="NCBI Taxonomy" id="565073"/>
    <lineage>
        <taxon>Bacteria</taxon>
        <taxon>Bacillati</taxon>
        <taxon>Actinomycetota</taxon>
        <taxon>Actinomycetes</taxon>
        <taxon>Kitasatosporales</taxon>
        <taxon>Streptomycetaceae</taxon>
        <taxon>Streptomyces</taxon>
    </lineage>
</organism>
<dbReference type="PANTHER" id="PTHR43722">
    <property type="entry name" value="PROLINE IMINOPEPTIDASE"/>
    <property type="match status" value="1"/>
</dbReference>
<comment type="caution">
    <text evidence="4">The sequence shown here is derived from an EMBL/GenBank/DDBJ whole genome shotgun (WGS) entry which is preliminary data.</text>
</comment>
<dbReference type="InterPro" id="IPR029058">
    <property type="entry name" value="AB_hydrolase_fold"/>
</dbReference>
<dbReference type="Pfam" id="PF08386">
    <property type="entry name" value="Abhydrolase_4"/>
    <property type="match status" value="1"/>
</dbReference>
<feature type="region of interest" description="Disordered" evidence="1">
    <location>
        <begin position="1"/>
        <end position="26"/>
    </location>
</feature>
<name>A0A2V4NYM2_9ACTN</name>
<feature type="domain" description="AB hydrolase-1" evidence="2">
    <location>
        <begin position="120"/>
        <end position="277"/>
    </location>
</feature>
<dbReference type="InterPro" id="IPR000073">
    <property type="entry name" value="AB_hydrolase_1"/>
</dbReference>
<dbReference type="AlphaFoldDB" id="A0A2V4NYM2"/>
<evidence type="ECO:0000256" key="1">
    <source>
        <dbReference type="SAM" id="MobiDB-lite"/>
    </source>
</evidence>
<dbReference type="Gene3D" id="3.40.50.1820">
    <property type="entry name" value="alpha/beta hydrolase"/>
    <property type="match status" value="1"/>
</dbReference>
<reference evidence="4 5" key="1">
    <citation type="submission" date="2018-03" db="EMBL/GenBank/DDBJ databases">
        <title>Bioinformatic expansion and discovery of thiopeptide antibiotics.</title>
        <authorList>
            <person name="Schwalen C.J."/>
            <person name="Hudson G.A."/>
            <person name="Mitchell D.A."/>
        </authorList>
    </citation>
    <scope>NUCLEOTIDE SEQUENCE [LARGE SCALE GENOMIC DNA]</scope>
    <source>
        <strain evidence="4 5">ATCC 21389</strain>
    </source>
</reference>
<protein>
    <submittedName>
        <fullName evidence="4">Transporter</fullName>
    </submittedName>
</protein>
<gene>
    <name evidence="4" type="ORF">C7C46_28930</name>
</gene>
<dbReference type="Proteomes" id="UP000248039">
    <property type="component" value="Unassembled WGS sequence"/>
</dbReference>
<dbReference type="Pfam" id="PF00561">
    <property type="entry name" value="Abhydrolase_1"/>
    <property type="match status" value="1"/>
</dbReference>
<evidence type="ECO:0000313" key="5">
    <source>
        <dbReference type="Proteomes" id="UP000248039"/>
    </source>
</evidence>
<dbReference type="OrthoDB" id="9796770at2"/>
<dbReference type="GO" id="GO:0006508">
    <property type="term" value="P:proteolysis"/>
    <property type="evidence" value="ECO:0007669"/>
    <property type="project" value="InterPro"/>
</dbReference>
<dbReference type="EMBL" id="PYBW01000135">
    <property type="protein sequence ID" value="PYC68630.1"/>
    <property type="molecule type" value="Genomic_DNA"/>
</dbReference>
<dbReference type="InterPro" id="IPR005944">
    <property type="entry name" value="Pro_iminopeptidase"/>
</dbReference>
<dbReference type="GO" id="GO:0005737">
    <property type="term" value="C:cytoplasm"/>
    <property type="evidence" value="ECO:0007669"/>
    <property type="project" value="InterPro"/>
</dbReference>
<dbReference type="SUPFAM" id="SSF53474">
    <property type="entry name" value="alpha/beta-Hydrolases"/>
    <property type="match status" value="1"/>
</dbReference>
<evidence type="ECO:0000259" key="3">
    <source>
        <dbReference type="Pfam" id="PF08386"/>
    </source>
</evidence>
<keyword evidence="5" id="KW-1185">Reference proteome</keyword>
<accession>A0A2V4NYM2</accession>
<sequence length="547" mass="58205">MARGVSPARLASVRGNGRSGRRRARGRRALTAVALAAAALALLGAVGPTPSSALSPGVRATLSGSSARFVPGLCPPTAEPVPGRCGFLEVPEDRAHHGGRTIRLAVAIIPAASATPAEDPVVFMEGGPGGDAFGNIPFLVAAGVNRDRDLIVMAQRGNLHSEPNLACPEIDRFYAQAVGLPFDAPSTGELLVRATKECRDRLTADGVELSAYNTTENAADFADLRRALDIDRWNVYGYSYGTDLALTYLRLHPQGIRSVAIDSVAPPKVVNLPWTWDSAREGLDAVFAACEAQADCKRRYPDLPQTLTEQVRRLEAHPLTVMAQPPGGGNPVKVVLDGGALMDLVVAKAIPFVDLPTALDELAHGRPERFARARAAGAAPVIGEFGYGLKESVACSEWVPGYSQAEVLEVGRRNFPGFPDTVLAQAPQLPFEYDVCRVWNVPDRTSVQRVDTVSDVPALVISGTFDSKTGASWGQYAARTLSRSTTVRIPGIGHWVVPQSCCAQTVLASFLDRPTSPDRTCVTDLAPAPFTIAPENAPENAPERETE</sequence>
<dbReference type="InterPro" id="IPR013595">
    <property type="entry name" value="Pept_S33_TAP-like_C"/>
</dbReference>
<proteinExistence type="predicted"/>
<evidence type="ECO:0000313" key="4">
    <source>
        <dbReference type="EMBL" id="PYC68630.1"/>
    </source>
</evidence>
<evidence type="ECO:0000259" key="2">
    <source>
        <dbReference type="Pfam" id="PF00561"/>
    </source>
</evidence>
<feature type="domain" description="Peptidase S33 tripeptidyl aminopeptidase-like C-terminal" evidence="3">
    <location>
        <begin position="435"/>
        <end position="519"/>
    </location>
</feature>